<keyword evidence="1" id="KW-0732">Signal</keyword>
<name>A0A4R8IDM6_9FLAO</name>
<proteinExistence type="predicted"/>
<organism evidence="2 3">
    <name type="scientific">Epilithonimonas xixisoli</name>
    <dbReference type="NCBI Taxonomy" id="1476462"/>
    <lineage>
        <taxon>Bacteria</taxon>
        <taxon>Pseudomonadati</taxon>
        <taxon>Bacteroidota</taxon>
        <taxon>Flavobacteriia</taxon>
        <taxon>Flavobacteriales</taxon>
        <taxon>Weeksellaceae</taxon>
        <taxon>Chryseobacterium group</taxon>
        <taxon>Epilithonimonas</taxon>
    </lineage>
</organism>
<evidence type="ECO:0000256" key="1">
    <source>
        <dbReference type="SAM" id="SignalP"/>
    </source>
</evidence>
<feature type="signal peptide" evidence="1">
    <location>
        <begin position="1"/>
        <end position="29"/>
    </location>
</feature>
<dbReference type="RefSeq" id="WP_133943209.1">
    <property type="nucleotide sequence ID" value="NZ_SOEO01000001.1"/>
</dbReference>
<evidence type="ECO:0000313" key="2">
    <source>
        <dbReference type="EMBL" id="TDX86556.1"/>
    </source>
</evidence>
<comment type="caution">
    <text evidence="2">The sequence shown here is derived from an EMBL/GenBank/DDBJ whole genome shotgun (WGS) entry which is preliminary data.</text>
</comment>
<feature type="chain" id="PRO_5020520102" evidence="1">
    <location>
        <begin position="30"/>
        <end position="208"/>
    </location>
</feature>
<accession>A0A4R8IDM6</accession>
<sequence length="208" mass="23660">MKKIHTTIFPMIRKFIIISLMGFSIFANAQTQTSKSSFTALVREENGDLNGDGLADKVTITMDTANVTRPLQLEIFFQQKDSKYKLVTSSTKLLTPQYHKDGKYAGNVIPDIEIDNGILKILTERNGNHSQHQFKFQSGNFELIHYFNVIWDGKNTTTETKFDLVTGNYSVESQQLGSDEVTVLEKKKIMVKPLPKLQGFVPFENQLY</sequence>
<protein>
    <submittedName>
        <fullName evidence="2">Uncharacterized protein</fullName>
    </submittedName>
</protein>
<dbReference type="OrthoDB" id="86940at2"/>
<dbReference type="Proteomes" id="UP000295313">
    <property type="component" value="Unassembled WGS sequence"/>
</dbReference>
<dbReference type="AlphaFoldDB" id="A0A4R8IDM6"/>
<gene>
    <name evidence="2" type="ORF">B0I22_0690</name>
</gene>
<evidence type="ECO:0000313" key="3">
    <source>
        <dbReference type="Proteomes" id="UP000295313"/>
    </source>
</evidence>
<keyword evidence="3" id="KW-1185">Reference proteome</keyword>
<dbReference type="EMBL" id="SOEO01000001">
    <property type="protein sequence ID" value="TDX86556.1"/>
    <property type="molecule type" value="Genomic_DNA"/>
</dbReference>
<reference evidence="2 3" key="1">
    <citation type="submission" date="2019-03" db="EMBL/GenBank/DDBJ databases">
        <title>Genomic Encyclopedia of Type Strains, Phase III (KMG-III): the genomes of soil and plant-associated and newly described type strains.</title>
        <authorList>
            <person name="Whitman W."/>
        </authorList>
    </citation>
    <scope>NUCLEOTIDE SEQUENCE [LARGE SCALE GENOMIC DNA]</scope>
    <source>
        <strain evidence="2 3">CGMCC 1.12802</strain>
    </source>
</reference>